<dbReference type="Proteomes" id="UP000254937">
    <property type="component" value="Unassembled WGS sequence"/>
</dbReference>
<accession>A0A370PR42</accession>
<dbReference type="AlphaFoldDB" id="A0A370PR42"/>
<evidence type="ECO:0000313" key="2">
    <source>
        <dbReference type="Proteomes" id="UP000254937"/>
    </source>
</evidence>
<gene>
    <name evidence="1" type="ORF">M752DRAFT_143187</name>
</gene>
<organism evidence="1 2">
    <name type="scientific">Aspergillus phoenicis ATCC 13157</name>
    <dbReference type="NCBI Taxonomy" id="1353007"/>
    <lineage>
        <taxon>Eukaryota</taxon>
        <taxon>Fungi</taxon>
        <taxon>Dikarya</taxon>
        <taxon>Ascomycota</taxon>
        <taxon>Pezizomycotina</taxon>
        <taxon>Eurotiomycetes</taxon>
        <taxon>Eurotiomycetidae</taxon>
        <taxon>Eurotiales</taxon>
        <taxon>Aspergillaceae</taxon>
        <taxon>Aspergillus</taxon>
    </lineage>
</organism>
<dbReference type="EMBL" id="KZ851849">
    <property type="protein sequence ID" value="RDK44673.1"/>
    <property type="molecule type" value="Genomic_DNA"/>
</dbReference>
<reference evidence="1 2" key="1">
    <citation type="submission" date="2018-07" db="EMBL/GenBank/DDBJ databases">
        <title>Section-level genome sequencing of Aspergillus section Nigri to investigate inter- and intra-species variation.</title>
        <authorList>
            <consortium name="DOE Joint Genome Institute"/>
            <person name="Vesth T.C."/>
            <person name="Nybo J.L."/>
            <person name="Theobald S."/>
            <person name="Frisvad J.C."/>
            <person name="Larsen T.O."/>
            <person name="Nielsen K.F."/>
            <person name="Hoof J.B."/>
            <person name="Brandl J."/>
            <person name="Salamov A."/>
            <person name="Riley R."/>
            <person name="Gladden J.M."/>
            <person name="Phatale P."/>
            <person name="Nielsen M.T."/>
            <person name="Lyhne E.K."/>
            <person name="Kogle M.E."/>
            <person name="Strasser K."/>
            <person name="McDonnell E."/>
            <person name="Barry K."/>
            <person name="Clum A."/>
            <person name="Chen C."/>
            <person name="Nolan M."/>
            <person name="Sandor L."/>
            <person name="Kuo A."/>
            <person name="Lipzen A."/>
            <person name="Hainaut M."/>
            <person name="Drula E."/>
            <person name="Tsang A."/>
            <person name="Magnuson J.K."/>
            <person name="Henrissat B."/>
            <person name="Wiebenga A."/>
            <person name="Simmons B.A."/>
            <person name="Makela M.R."/>
            <person name="De vries R.P."/>
            <person name="Grigoriev I.V."/>
            <person name="Mortensen U.H."/>
            <person name="Baker S.E."/>
            <person name="Andersen M.R."/>
        </authorList>
    </citation>
    <scope>NUCLEOTIDE SEQUENCE [LARGE SCALE GENOMIC DNA]</scope>
    <source>
        <strain evidence="1 2">ATCC 13157</strain>
    </source>
</reference>
<sequence length="109" mass="11893">MHTYKSRVLGKAQNHQQVPAHVSATANLESHGWKVVFRNGRGLRLIQPPIGANNCNRVPDQRFKHPGLLISARGTLWPVASALTLSLKSSRSNGICIESPCGRCQRVSG</sequence>
<protein>
    <submittedName>
        <fullName evidence="1">Uncharacterized protein</fullName>
    </submittedName>
</protein>
<evidence type="ECO:0000313" key="1">
    <source>
        <dbReference type="EMBL" id="RDK44673.1"/>
    </source>
</evidence>
<proteinExistence type="predicted"/>
<name>A0A370PR42_ASPPH</name>
<keyword evidence="2" id="KW-1185">Reference proteome</keyword>